<name>A0A9D2HDC4_9BACT</name>
<organism evidence="4 5">
    <name type="scientific">Candidatus Mailhella merdigallinarum</name>
    <dbReference type="NCBI Taxonomy" id="2838658"/>
    <lineage>
        <taxon>Bacteria</taxon>
        <taxon>Pseudomonadati</taxon>
        <taxon>Thermodesulfobacteriota</taxon>
        <taxon>Desulfovibrionia</taxon>
        <taxon>Desulfovibrionales</taxon>
        <taxon>Desulfovibrionaceae</taxon>
        <taxon>Mailhella</taxon>
    </lineage>
</organism>
<sequence>MLKLTRIREFFPQYDHLTDYELTRAAHAKEAPDVPYEQFAQSFGGPLREDAAEVAARQYNAANPENPITAQDIRNKDRSGFSGGIRLLAEGIYDAVTDQFPEDLARVWRGGDIDPNNSGAADRIIRRQMKDSAARIPSLQEAEGSTLANSLYQGPKSIATSMATGIAGSVIGGAAGGAAGTVAPGAGNAAGAILGSMVGGATLSGAAFYRMAKDQFIDEVHQAMQAGLGRTLTSAEAAELNEAIDADATKFGLWEAGPEAISQFFTLGLVKGAGGAVLKRIGLAGMADAVGKRALTRIPAKLAAEVGEEESTEGITYFGQEGIRQRYGLRPDAPTLGEFMEEQAGPVAVGSLLQIGGMRAAKAAGRWMRRRAESVGTDIGRDDDATPSPPGAREQAQDDAFMLIEYGRPEARRFTPLQLSLDAGKTVDLLALPSGATGVAQGIGVLALPPGTGAVPMGTDASSRGPIAPPTDFAGAPLATPFTPRPALPQQSGPSAGQGRWPGGRSQLAYGGGMMRGLGFMDERPSSRRVSPAPTMLAQAGITGARQEPRADTTAAAEGLGIPAPEARTAEARPAPAPQTPIPVATPTATPQVEPKWSYSLPSFVTEPYGRGGSKTARTSAVAPQMEKNTGPGHESRAELLQQLSPESRKEARRLTNARLRERVRAEQNPVKFDGESIDYTVEDYPMPTAPGGTIFTSASGRRLTPFPQVDYSTPRKHKASNARVAAWLLEEARKEAAPNEWRSLLLRGKKADNLSPADVRDLVDILSHGVEEEAIPPLFKSPPPAAHERVRREESKMNSEDEPAGVAPQVEPEKKRVAEIPENAASEAESDVVKSDAQTESKRNAAKTKEPSHAQTDAQGLGVDDSGSHEGNGSPDVPRTDGKREAERGDPDAGGRSGRGVGGTVLRSSDQVFQGTAGRHHSGDTNADHGVQQRLERSPADGARVRRGAPERGRGGERGRGSVSGLNYNAPVGALARTGSWKETAARNLDIIELSKRLDAEKRSATPDEQALLAQYVGWGPSGIRNKLFPTNNSSRREINPYAVSPDWRPLAERAAEILSPEEIATAFQSTQYAHYTSEPMIRAIWSGLERLGFRGGTILEPGMGTGLFAVAAPSEIMERSKYTGVEMDKATARIARHLLPESAILNADFVKQKLPDNFFDLAVGNPPFSSTKILDDPAYKKYRFLLHDYFFAKSLDKVRPGGLLVFVTSKGTMDKADDKARKYMAGRADLLGAIRLPQTAFKQNAGTEVVTDVLFLRKRQPGEAPGGESWQERAEVKTPQGPALVNEYFARHPEMVLGEHSLQGSMYRADEYTVLPRGTNIDAQFAEAVSHLPEKVYAPDVRSAADSARRQVAERDFNPKHTKEGALYVDDKGLLRRLENGSGVGIDTVAKLSVADHEWLKGYVELRDALKQAQYDQLQDGDWEASLKKLNRLYDGFVKKHGFIREFKEYERTGKNKDGEEITSSYRRYKRRKLLDLDVEAPLIEQLEKITDDGRIVKAEFLKGRTIKRPVTPQIKNTNDALMVSLDQRGALDLSHVAELAGKSREAVARELGDAIYEVPGADWQMADEYLSGDVVSKLEEAEAAAATDNRFRRNVEALRKVQPKPLEAKNISVGLGAPWIPAEHLDAFAQEILGLNIHIRYNKDSGTFFVPGANQRSGRSGSSEWGTPDRSPLEILSAALNNQTITIREKDAQGKTHTNDTATTAANEKADKIRKAFASWIWQDAKRAGELVKIYNRTFNNIAPRRFDGSHLTLPGLSLRYKLYDHQKRAIWRIIQTGNVYLAHAVGAGKTLEMIVSGMEQRRLGLIQRPMYVVPNHMLRQFSSEFQDAYPLARIMVADEENFTGDNRRRFVAQAALNAPDAIVITHSAFKRIGVRPETLEAATKDFIAQLEEAIADSDDRISRSRLEQRLEQAKRRIEARFSQAKDQAVFFEDMGVDFLYVDEAHMFRKLDFVTNRERVKGIDPSGSEMALDLHTKLEWLRRERPGRSHVLASGTPVTNTMAELYTVMRYMDPEGLERDGLSSFDGWASMFGQVKADLEQNASGSYETVERFAKFVNVPELMKRIRGFMDVITMSQLGDLVKRPALKTGQPVNVVAQASPAVLDYLKNVLAPRIQASKKWKPSASEKGNPDPIVRIITDGRLAALDLRFVSELAENDPHSKLNLMIDDIIRTHHAVADREYVNPETGRPDPVKGGTQIVFSSVGFGDQVAARRGFDLRGFMMRRFKEGGIPASQVAWMGDYKTHAKKEAMFKDMRAGKIRLLIGSPQNMGTGVNVQKRLAKLHYLSPPWFPADVEQPHGRILRQGNQNPEVEINWYATKGTYDSTMWGMVARKARFIEQAFTGDDSVRTLDDISESSQYEMAAALAAGDERAIQLAGLNSDIERLSRLDRAHTEEQMRFRSRRRDIEHALEREAQERTKLQAALETLGGENVGADNFRLVIGKAAYTKQKEAGEALLAAAERELAGWTPHGARARESVGLGSVQGKCPLVLQMDVGETENGKIGKRLRSLEVRIGKLSLEVLSFTGEEASPQGLATRLVNRLNGIERGIRESKARESALRREMDALQRRIGAPFAQEEELNEKIAEAARIQSELEEEGRKADAEQQEKTDGETESPLASLAPGEYLPEARRGSRPVKADAVRRMAEHLGKRAAKAANTEVVQSFEELPEHIRSRFAKSREALEGVYDPRTRTVWFVADNISDTGRVAEVWAHEQFVHHGLRAMLSDAERRIVLNNLWLSMGGMGNVLIQEIADRYGLNPRADEKTRLTVMEEVVASLAEKKRMGELTAGEESAWRKLVNAILRAWKKLVRKVSGREARMDYRGVDALLTDLGRYVMEGIPAGERMGDMRGASPAFASVGGQAAGDMRAAHEAWEQMRNDMEAWDRQVDGVHSGSIHPRRILTVGRTPAVLQKLGAPALPMTMNQSVLRKIGEGGKHDLPESMIRRLPELMAQPVMVFRSGTQADSLVVLLESVHAGMPVVAAVHLDVSRGSININEIASVHGRSGGLGWVAGEIRAGRRVYADKTKIPAWLRGFSEEQGSRRMSGLPLPRAFVLPNDPRGIKILTEKDVVKPVAPSSAREEDAPLASLSARAILDMTMRRAARAADEPEIRHLFNDDISLLRGIISLPHWIAKQAPAFAKVYERQLRRMDERAGALKKSLETVPSMFGKNRLKAVDMDSLRKILWETEGRDVKELEGVEKFLTGETLANGRETIGVNPEFYRVYESWVDSLDGTKAAKKALVEIRKSLDADLVMAHNRMASMSEMSDDAISEFRQSIGHVPNYFPHHRYGTYFVQAKAGDEVVFRQHFDAPGKAAAKAVAKRIVREQRENYPDAEWSDGKNDRLPDEVLGAPVDSEAMEQIIRAATARIGDREHARKINELLTEGVADVLKARGWGSHAIQRKGVPGFETQDIARVLYDYKAGLNGWLTKMEAARDFSEALSAVDARRTPNLWKYTSQYVRDMLRNSDRVDRITGNIKSVAFAWYLGGSIKTVMVNATQNLVVGVPRLQMDVKGAGRKWLAGAQSAIVNRVTGDRGKGLTEDETRLVKELYGESVITDAYMEEVRGQLKGVSGATLWNRFTKVLGLPMSEMEKFNRASLALAAYRAARDGHLKERAKRRYGIEDRASYEQAKAFATEVVRDAHFVYGKSNMPEFMRSNTAGRAMAGMYTFRTFSHNMISMWSWALRTQGREGAAFAARSLGATMALGGVTSLPLYATLMALCRLASGDDDDWTEQIRKHLPESNMLRDVVCYGVPAMAGVNIGGSLKMETPLTHGLAKGKTPHEVLANSIGDIIGIPYDLLITRPSRVMEAYGKGNTWRAVEEAAPVMARNAMQAWRLYSEGQTSMSGRPINDPGERGARKLTGAEAFGKAMGFQPVSSTKSYDAYAAREHAARVRSDEIDRLTVLALRSYDTGTPTGKLEMRKRMREWNARMEAEGKPDMLIHEKDVMRRVKSRRRENRVTPETVRQREYRQAVWG</sequence>
<comment type="caution">
    <text evidence="4">The sequence shown here is derived from an EMBL/GenBank/DDBJ whole genome shotgun (WGS) entry which is preliminary data.</text>
</comment>
<feature type="compositionally biased region" description="Basic and acidic residues" evidence="2">
    <location>
        <begin position="832"/>
        <end position="853"/>
    </location>
</feature>
<dbReference type="Gene3D" id="3.40.50.300">
    <property type="entry name" value="P-loop containing nucleotide triphosphate hydrolases"/>
    <property type="match status" value="2"/>
</dbReference>
<dbReference type="PANTHER" id="PTHR41313:SF1">
    <property type="entry name" value="DNA METHYLASE ADENINE-SPECIFIC DOMAIN-CONTAINING PROTEIN"/>
    <property type="match status" value="1"/>
</dbReference>
<feature type="region of interest" description="Disordered" evidence="2">
    <location>
        <begin position="610"/>
        <end position="636"/>
    </location>
</feature>
<dbReference type="EMBL" id="DXAN01000025">
    <property type="protein sequence ID" value="HJA09043.1"/>
    <property type="molecule type" value="Genomic_DNA"/>
</dbReference>
<gene>
    <name evidence="4" type="ORF">H9962_07635</name>
</gene>
<dbReference type="InterPro" id="IPR014001">
    <property type="entry name" value="Helicase_ATP-bd"/>
</dbReference>
<dbReference type="Proteomes" id="UP000824225">
    <property type="component" value="Unassembled WGS sequence"/>
</dbReference>
<feature type="region of interest" description="Disordered" evidence="2">
    <location>
        <begin position="3958"/>
        <end position="3981"/>
    </location>
</feature>
<feature type="compositionally biased region" description="Basic and acidic residues" evidence="2">
    <location>
        <begin position="787"/>
        <end position="800"/>
    </location>
</feature>
<dbReference type="PROSITE" id="PS51192">
    <property type="entry name" value="HELICASE_ATP_BIND_1"/>
    <property type="match status" value="1"/>
</dbReference>
<feature type="compositionally biased region" description="Basic and acidic residues" evidence="2">
    <location>
        <begin position="2601"/>
        <end position="2615"/>
    </location>
</feature>
<feature type="compositionally biased region" description="Low complexity" evidence="2">
    <location>
        <begin position="582"/>
        <end position="593"/>
    </location>
</feature>
<feature type="region of interest" description="Disordered" evidence="2">
    <location>
        <begin position="372"/>
        <end position="395"/>
    </location>
</feature>
<dbReference type="CDD" id="cd02440">
    <property type="entry name" value="AdoMet_MTases"/>
    <property type="match status" value="1"/>
</dbReference>
<evidence type="ECO:0000313" key="5">
    <source>
        <dbReference type="Proteomes" id="UP000824225"/>
    </source>
</evidence>
<dbReference type="PANTHER" id="PTHR41313">
    <property type="entry name" value="ADENINE-SPECIFIC METHYLTRANSFERASE"/>
    <property type="match status" value="1"/>
</dbReference>
<feature type="compositionally biased region" description="Basic and acidic residues" evidence="2">
    <location>
        <begin position="3970"/>
        <end position="3981"/>
    </location>
</feature>
<dbReference type="GO" id="GO:0006304">
    <property type="term" value="P:DNA modification"/>
    <property type="evidence" value="ECO:0007669"/>
    <property type="project" value="InterPro"/>
</dbReference>
<dbReference type="Gene3D" id="3.40.50.150">
    <property type="entry name" value="Vaccinia Virus protein VP39"/>
    <property type="match status" value="1"/>
</dbReference>
<feature type="region of interest" description="Disordered" evidence="2">
    <location>
        <begin position="541"/>
        <end position="595"/>
    </location>
</feature>
<reference evidence="4" key="2">
    <citation type="submission" date="2021-04" db="EMBL/GenBank/DDBJ databases">
        <authorList>
            <person name="Gilroy R."/>
        </authorList>
    </citation>
    <scope>NUCLEOTIDE SEQUENCE</scope>
    <source>
        <strain evidence="4">CHK186-16707</strain>
    </source>
</reference>
<dbReference type="GO" id="GO:0009007">
    <property type="term" value="F:site-specific DNA-methyltransferase (adenine-specific) activity"/>
    <property type="evidence" value="ECO:0007669"/>
    <property type="project" value="UniProtKB-EC"/>
</dbReference>
<reference evidence="4" key="1">
    <citation type="journal article" date="2021" name="PeerJ">
        <title>Extensive microbial diversity within the chicken gut microbiome revealed by metagenomics and culture.</title>
        <authorList>
            <person name="Gilroy R."/>
            <person name="Ravi A."/>
            <person name="Getino M."/>
            <person name="Pursley I."/>
            <person name="Horton D.L."/>
            <person name="Alikhan N.F."/>
            <person name="Baker D."/>
            <person name="Gharbi K."/>
            <person name="Hall N."/>
            <person name="Watson M."/>
            <person name="Adriaenssens E.M."/>
            <person name="Foster-Nyarko E."/>
            <person name="Jarju S."/>
            <person name="Secka A."/>
            <person name="Antonio M."/>
            <person name="Oren A."/>
            <person name="Chaudhuri R.R."/>
            <person name="La Ragione R."/>
            <person name="Hildebrand F."/>
            <person name="Pallen M.J."/>
        </authorList>
    </citation>
    <scope>NUCLEOTIDE SEQUENCE</scope>
    <source>
        <strain evidence="4">CHK186-16707</strain>
    </source>
</reference>
<feature type="coiled-coil region" evidence="1">
    <location>
        <begin position="2407"/>
        <end position="2467"/>
    </location>
</feature>
<dbReference type="InterPro" id="IPR041131">
    <property type="entry name" value="MuF_C"/>
</dbReference>
<dbReference type="InterPro" id="IPR052933">
    <property type="entry name" value="DNA_Protect_Modify"/>
</dbReference>
<feature type="coiled-coil region" evidence="1">
    <location>
        <begin position="1891"/>
        <end position="1931"/>
    </location>
</feature>
<dbReference type="SMART" id="SM00487">
    <property type="entry name" value="DEXDc"/>
    <property type="match status" value="1"/>
</dbReference>
<feature type="region of interest" description="Disordered" evidence="2">
    <location>
        <begin position="2597"/>
        <end position="2623"/>
    </location>
</feature>
<dbReference type="GO" id="GO:0032259">
    <property type="term" value="P:methylation"/>
    <property type="evidence" value="ECO:0007669"/>
    <property type="project" value="InterPro"/>
</dbReference>
<protein>
    <submittedName>
        <fullName evidence="4">PLxRFG domain-containing protein</fullName>
    </submittedName>
</protein>
<feature type="compositionally biased region" description="Basic and acidic residues" evidence="2">
    <location>
        <begin position="949"/>
        <end position="961"/>
    </location>
</feature>
<feature type="region of interest" description="Disordered" evidence="2">
    <location>
        <begin position="776"/>
        <end position="968"/>
    </location>
</feature>
<dbReference type="NCBIfam" id="NF032893">
    <property type="entry name" value="tail-700"/>
    <property type="match status" value="1"/>
</dbReference>
<feature type="domain" description="Helicase ATP-binding" evidence="3">
    <location>
        <begin position="1774"/>
        <end position="2018"/>
    </location>
</feature>
<proteinExistence type="predicted"/>
<keyword evidence="1" id="KW-0175">Coiled coil</keyword>
<feature type="region of interest" description="Disordered" evidence="2">
    <location>
        <begin position="459"/>
        <end position="505"/>
    </location>
</feature>
<evidence type="ECO:0000313" key="4">
    <source>
        <dbReference type="EMBL" id="HJA09043.1"/>
    </source>
</evidence>
<dbReference type="InterPro" id="IPR002052">
    <property type="entry name" value="DNA_methylase_N6_adenine_CS"/>
</dbReference>
<dbReference type="PROSITE" id="PS00092">
    <property type="entry name" value="N6_MTASE"/>
    <property type="match status" value="1"/>
</dbReference>
<dbReference type="Pfam" id="PF07669">
    <property type="entry name" value="Eco57I"/>
    <property type="match status" value="1"/>
</dbReference>
<dbReference type="Pfam" id="PF18819">
    <property type="entry name" value="MuF_C"/>
    <property type="match status" value="1"/>
</dbReference>
<dbReference type="PRINTS" id="PR00507">
    <property type="entry name" value="N12N6MTFRASE"/>
</dbReference>
<dbReference type="GO" id="GO:0003676">
    <property type="term" value="F:nucleic acid binding"/>
    <property type="evidence" value="ECO:0007669"/>
    <property type="project" value="InterPro"/>
</dbReference>
<evidence type="ECO:0000256" key="2">
    <source>
        <dbReference type="SAM" id="MobiDB-lite"/>
    </source>
</evidence>
<accession>A0A9D2HDC4</accession>
<dbReference type="SUPFAM" id="SSF52540">
    <property type="entry name" value="P-loop containing nucleoside triphosphate hydrolases"/>
    <property type="match status" value="2"/>
</dbReference>
<feature type="compositionally biased region" description="Basic and acidic residues" evidence="2">
    <location>
        <begin position="879"/>
        <end position="894"/>
    </location>
</feature>
<dbReference type="InterPro" id="IPR027417">
    <property type="entry name" value="P-loop_NTPase"/>
</dbReference>
<dbReference type="InterPro" id="IPR029063">
    <property type="entry name" value="SAM-dependent_MTases_sf"/>
</dbReference>
<dbReference type="InterPro" id="IPR011639">
    <property type="entry name" value="MethylTrfase_TaqI-like_dom"/>
</dbReference>
<dbReference type="SUPFAM" id="SSF53335">
    <property type="entry name" value="S-adenosyl-L-methionine-dependent methyltransferases"/>
    <property type="match status" value="1"/>
</dbReference>
<evidence type="ECO:0000256" key="1">
    <source>
        <dbReference type="SAM" id="Coils"/>
    </source>
</evidence>
<evidence type="ECO:0000259" key="3">
    <source>
        <dbReference type="PROSITE" id="PS51192"/>
    </source>
</evidence>